<feature type="region of interest" description="Disordered" evidence="1">
    <location>
        <begin position="246"/>
        <end position="266"/>
    </location>
</feature>
<keyword evidence="2" id="KW-0812">Transmembrane</keyword>
<feature type="compositionally biased region" description="Low complexity" evidence="1">
    <location>
        <begin position="95"/>
        <end position="116"/>
    </location>
</feature>
<feature type="compositionally biased region" description="Polar residues" evidence="1">
    <location>
        <begin position="253"/>
        <end position="266"/>
    </location>
</feature>
<feature type="transmembrane region" description="Helical" evidence="2">
    <location>
        <begin position="16"/>
        <end position="34"/>
    </location>
</feature>
<dbReference type="EMBL" id="PGOL01001016">
    <property type="protein sequence ID" value="PKI61704.1"/>
    <property type="molecule type" value="Genomic_DNA"/>
</dbReference>
<evidence type="ECO:0000313" key="4">
    <source>
        <dbReference type="Proteomes" id="UP000233551"/>
    </source>
</evidence>
<organism evidence="3 4">
    <name type="scientific">Punica granatum</name>
    <name type="common">Pomegranate</name>
    <dbReference type="NCBI Taxonomy" id="22663"/>
    <lineage>
        <taxon>Eukaryota</taxon>
        <taxon>Viridiplantae</taxon>
        <taxon>Streptophyta</taxon>
        <taxon>Embryophyta</taxon>
        <taxon>Tracheophyta</taxon>
        <taxon>Spermatophyta</taxon>
        <taxon>Magnoliopsida</taxon>
        <taxon>eudicotyledons</taxon>
        <taxon>Gunneridae</taxon>
        <taxon>Pentapetalae</taxon>
        <taxon>rosids</taxon>
        <taxon>malvids</taxon>
        <taxon>Myrtales</taxon>
        <taxon>Lythraceae</taxon>
        <taxon>Punica</taxon>
    </lineage>
</organism>
<dbReference type="Proteomes" id="UP000233551">
    <property type="component" value="Unassembled WGS sequence"/>
</dbReference>
<reference evidence="3 4" key="1">
    <citation type="submission" date="2017-11" db="EMBL/GenBank/DDBJ databases">
        <title>De-novo sequencing of pomegranate (Punica granatum L.) genome.</title>
        <authorList>
            <person name="Akparov Z."/>
            <person name="Amiraslanov A."/>
            <person name="Hajiyeva S."/>
            <person name="Abbasov M."/>
            <person name="Kaur K."/>
            <person name="Hamwieh A."/>
            <person name="Solovyev V."/>
            <person name="Salamov A."/>
            <person name="Braich B."/>
            <person name="Kosarev P."/>
            <person name="Mahmoud A."/>
            <person name="Hajiyev E."/>
            <person name="Babayeva S."/>
            <person name="Izzatullayeva V."/>
            <person name="Mammadov A."/>
            <person name="Mammadov A."/>
            <person name="Sharifova S."/>
            <person name="Ojaghi J."/>
            <person name="Eynullazada K."/>
            <person name="Bayramov B."/>
            <person name="Abdulazimova A."/>
            <person name="Shahmuradov I."/>
        </authorList>
    </citation>
    <scope>NUCLEOTIDE SEQUENCE [LARGE SCALE GENOMIC DNA]</scope>
    <source>
        <strain evidence="4">cv. AG2017</strain>
        <tissue evidence="3">Leaf</tissue>
    </source>
</reference>
<proteinExistence type="predicted"/>
<keyword evidence="4" id="KW-1185">Reference proteome</keyword>
<accession>A0A2I0JZE7</accession>
<name>A0A2I0JZE7_PUNGR</name>
<feature type="region of interest" description="Disordered" evidence="1">
    <location>
        <begin position="141"/>
        <end position="162"/>
    </location>
</feature>
<keyword evidence="2" id="KW-0472">Membrane</keyword>
<gene>
    <name evidence="3" type="ORF">CRG98_017928</name>
</gene>
<comment type="caution">
    <text evidence="3">The sequence shown here is derived from an EMBL/GenBank/DDBJ whole genome shotgun (WGS) entry which is preliminary data.</text>
</comment>
<feature type="region of interest" description="Disordered" evidence="1">
    <location>
        <begin position="88"/>
        <end position="116"/>
    </location>
</feature>
<dbReference type="PANTHER" id="PTHR33544:SF5">
    <property type="entry name" value="DUF4005 DOMAIN-CONTAINING PROTEIN"/>
    <property type="match status" value="1"/>
</dbReference>
<evidence type="ECO:0000256" key="2">
    <source>
        <dbReference type="SAM" id="Phobius"/>
    </source>
</evidence>
<evidence type="ECO:0000256" key="1">
    <source>
        <dbReference type="SAM" id="MobiDB-lite"/>
    </source>
</evidence>
<protein>
    <submittedName>
        <fullName evidence="3">Uncharacterized protein</fullName>
    </submittedName>
</protein>
<sequence length="280" mass="30635">MDHLLVDDLFMSYCCFSIPILVPLVLCHLLYCVGKLMSERKYISLWDRFIFENLQEGGWPLGLQPVNVRAGLSLGTHRELLSRGSVSLNTPLTASPTHSPSTGSSSSSDLDSESTGSSFFQERNITFGRLIGASSTLDLSKRSSASRRSSLKSSQKPNRNSKPNLLWSFSTCCRDSSDVEVVKNYSTATAGAPPLSHLLAVERGKSVRRWRRGQLGRGEYYGPYDGLGLTGLTPPESNTLFVDGRIAPPPRSSPWSGSDGDQMNDTGSSVIFSWICSRQS</sequence>
<dbReference type="PANTHER" id="PTHR33544">
    <property type="entry name" value="DUF4005 DOMAIN-CONTAINING PROTEIN-RELATED"/>
    <property type="match status" value="1"/>
</dbReference>
<keyword evidence="2" id="KW-1133">Transmembrane helix</keyword>
<evidence type="ECO:0000313" key="3">
    <source>
        <dbReference type="EMBL" id="PKI61704.1"/>
    </source>
</evidence>
<dbReference type="AlphaFoldDB" id="A0A2I0JZE7"/>
<feature type="compositionally biased region" description="Low complexity" evidence="1">
    <location>
        <begin position="142"/>
        <end position="156"/>
    </location>
</feature>
<dbReference type="InterPro" id="IPR040344">
    <property type="entry name" value="At3g17950-like"/>
</dbReference>